<evidence type="ECO:0000313" key="4">
    <source>
        <dbReference type="EMBL" id="RDX69694.1"/>
    </source>
</evidence>
<feature type="transmembrane region" description="Helical" evidence="2">
    <location>
        <begin position="138"/>
        <end position="158"/>
    </location>
</feature>
<keyword evidence="2" id="KW-0812">Transmembrane</keyword>
<dbReference type="Pfam" id="PF20705">
    <property type="entry name" value="DUF6821"/>
    <property type="match status" value="1"/>
</dbReference>
<evidence type="ECO:0000256" key="1">
    <source>
        <dbReference type="SAM" id="MobiDB-lite"/>
    </source>
</evidence>
<dbReference type="AlphaFoldDB" id="A0A371EUL2"/>
<gene>
    <name evidence="4" type="ORF">CR513_51156</name>
</gene>
<comment type="caution">
    <text evidence="4">The sequence shown here is derived from an EMBL/GenBank/DDBJ whole genome shotgun (WGS) entry which is preliminary data.</text>
</comment>
<dbReference type="InterPro" id="IPR045883">
    <property type="entry name" value="At4g13530-like"/>
</dbReference>
<feature type="region of interest" description="Disordered" evidence="1">
    <location>
        <begin position="1"/>
        <end position="108"/>
    </location>
</feature>
<feature type="non-terminal residue" evidence="4">
    <location>
        <position position="1"/>
    </location>
</feature>
<dbReference type="PANTHER" id="PTHR33646">
    <property type="entry name" value="GB|AAF00631.1"/>
    <property type="match status" value="1"/>
</dbReference>
<evidence type="ECO:0000313" key="5">
    <source>
        <dbReference type="Proteomes" id="UP000257109"/>
    </source>
</evidence>
<feature type="compositionally biased region" description="Polar residues" evidence="1">
    <location>
        <begin position="73"/>
        <end position="84"/>
    </location>
</feature>
<protein>
    <recommendedName>
        <fullName evidence="3">DUF6821 domain-containing protein</fullName>
    </recommendedName>
</protein>
<keyword evidence="5" id="KW-1185">Reference proteome</keyword>
<keyword evidence="2" id="KW-1133">Transmembrane helix</keyword>
<reference evidence="4" key="1">
    <citation type="submission" date="2018-05" db="EMBL/GenBank/DDBJ databases">
        <title>Draft genome of Mucuna pruriens seed.</title>
        <authorList>
            <person name="Nnadi N.E."/>
            <person name="Vos R."/>
            <person name="Hasami M.H."/>
            <person name="Devisetty U.K."/>
            <person name="Aguiy J.C."/>
        </authorList>
    </citation>
    <scope>NUCLEOTIDE SEQUENCE [LARGE SCALE GENOMIC DNA]</scope>
    <source>
        <strain evidence="4">JCA_2017</strain>
    </source>
</reference>
<evidence type="ECO:0000256" key="2">
    <source>
        <dbReference type="SAM" id="Phobius"/>
    </source>
</evidence>
<dbReference type="InterPro" id="IPR049224">
    <property type="entry name" value="DUF6821"/>
</dbReference>
<feature type="compositionally biased region" description="Basic and acidic residues" evidence="1">
    <location>
        <begin position="34"/>
        <end position="49"/>
    </location>
</feature>
<organism evidence="4 5">
    <name type="scientific">Mucuna pruriens</name>
    <name type="common">Velvet bean</name>
    <name type="synonym">Dolichos pruriens</name>
    <dbReference type="NCBI Taxonomy" id="157652"/>
    <lineage>
        <taxon>Eukaryota</taxon>
        <taxon>Viridiplantae</taxon>
        <taxon>Streptophyta</taxon>
        <taxon>Embryophyta</taxon>
        <taxon>Tracheophyta</taxon>
        <taxon>Spermatophyta</taxon>
        <taxon>Magnoliopsida</taxon>
        <taxon>eudicotyledons</taxon>
        <taxon>Gunneridae</taxon>
        <taxon>Pentapetalae</taxon>
        <taxon>rosids</taxon>
        <taxon>fabids</taxon>
        <taxon>Fabales</taxon>
        <taxon>Fabaceae</taxon>
        <taxon>Papilionoideae</taxon>
        <taxon>50 kb inversion clade</taxon>
        <taxon>NPAAA clade</taxon>
        <taxon>indigoferoid/millettioid clade</taxon>
        <taxon>Phaseoleae</taxon>
        <taxon>Mucuna</taxon>
    </lineage>
</organism>
<sequence length="225" mass="25382">MEGKREVEGDEWELLHPNDGDDPIVLGGPPLDSIRPDHFSLLDHPDDNTHIPNSTSSSSSSSDLDRNFDDSYVANQLFPNSNPTLAPWTGDSDSDTANAAAPEEDKTEQEEEKRLVWWKLPFEVLRYWVNPLPLPLPLSLPLPVWSLSLAAFLGLFFLGRRLYRMKRKTQTFKLNLALDDKKVSQLMGRVARLNEAFSVVRRVPIVRPPSLPASSVTLRPVMSLR</sequence>
<proteinExistence type="predicted"/>
<feature type="compositionally biased region" description="Basic and acidic residues" evidence="1">
    <location>
        <begin position="1"/>
        <end position="19"/>
    </location>
</feature>
<dbReference type="EMBL" id="QJKJ01012000">
    <property type="protein sequence ID" value="RDX69694.1"/>
    <property type="molecule type" value="Genomic_DNA"/>
</dbReference>
<dbReference type="PANTHER" id="PTHR33646:SF6">
    <property type="entry name" value="TRANSMEMBRANE PROTEIN"/>
    <property type="match status" value="1"/>
</dbReference>
<name>A0A371EUL2_MUCPR</name>
<feature type="domain" description="DUF6821" evidence="3">
    <location>
        <begin position="150"/>
        <end position="207"/>
    </location>
</feature>
<keyword evidence="2" id="KW-0472">Membrane</keyword>
<dbReference type="OrthoDB" id="1931521at2759"/>
<dbReference type="STRING" id="157652.A0A371EUL2"/>
<dbReference type="Proteomes" id="UP000257109">
    <property type="component" value="Unassembled WGS sequence"/>
</dbReference>
<accession>A0A371EUL2</accession>
<evidence type="ECO:0000259" key="3">
    <source>
        <dbReference type="Pfam" id="PF20705"/>
    </source>
</evidence>